<evidence type="ECO:0000313" key="3">
    <source>
        <dbReference type="Proteomes" id="UP000767854"/>
    </source>
</evidence>
<evidence type="ECO:0000256" key="1">
    <source>
        <dbReference type="SAM" id="Phobius"/>
    </source>
</evidence>
<proteinExistence type="predicted"/>
<feature type="transmembrane region" description="Helical" evidence="1">
    <location>
        <begin position="108"/>
        <end position="132"/>
    </location>
</feature>
<comment type="caution">
    <text evidence="2">The sequence shown here is derived from an EMBL/GenBank/DDBJ whole genome shotgun (WGS) entry which is preliminary data.</text>
</comment>
<gene>
    <name evidence="2" type="ORF">JOC49_002345</name>
</gene>
<dbReference type="Gene3D" id="1.10.1760.20">
    <property type="match status" value="1"/>
</dbReference>
<dbReference type="EMBL" id="JAFBDT010000030">
    <property type="protein sequence ID" value="MBM7562784.1"/>
    <property type="molecule type" value="Genomic_DNA"/>
</dbReference>
<evidence type="ECO:0000313" key="2">
    <source>
        <dbReference type="EMBL" id="MBM7562784.1"/>
    </source>
</evidence>
<reference evidence="2 3" key="1">
    <citation type="submission" date="2021-01" db="EMBL/GenBank/DDBJ databases">
        <title>Genomic Encyclopedia of Type Strains, Phase IV (KMG-IV): sequencing the most valuable type-strain genomes for metagenomic binning, comparative biology and taxonomic classification.</title>
        <authorList>
            <person name="Goeker M."/>
        </authorList>
    </citation>
    <scope>NUCLEOTIDE SEQUENCE [LARGE SCALE GENOMIC DNA]</scope>
    <source>
        <strain evidence="2 3">DSM 24436</strain>
    </source>
</reference>
<keyword evidence="1" id="KW-1133">Transmembrane helix</keyword>
<name>A0ABS2MTR2_9FIRM</name>
<feature type="transmembrane region" description="Helical" evidence="1">
    <location>
        <begin position="144"/>
        <end position="166"/>
    </location>
</feature>
<feature type="transmembrane region" description="Helical" evidence="1">
    <location>
        <begin position="6"/>
        <end position="29"/>
    </location>
</feature>
<dbReference type="Proteomes" id="UP000767854">
    <property type="component" value="Unassembled WGS sequence"/>
</dbReference>
<feature type="transmembrane region" description="Helical" evidence="1">
    <location>
        <begin position="75"/>
        <end position="96"/>
    </location>
</feature>
<keyword evidence="1" id="KW-0472">Membrane</keyword>
<dbReference type="RefSeq" id="WP_204665210.1">
    <property type="nucleotide sequence ID" value="NZ_JAFBDT010000030.1"/>
</dbReference>
<keyword evidence="3" id="KW-1185">Reference proteome</keyword>
<keyword evidence="1" id="KW-0812">Transmembrane</keyword>
<dbReference type="InterPro" id="IPR024529">
    <property type="entry name" value="ECF_trnsprt_substrate-spec"/>
</dbReference>
<dbReference type="Pfam" id="PF12822">
    <property type="entry name" value="ECF_trnsprt"/>
    <property type="match status" value="1"/>
</dbReference>
<evidence type="ECO:0008006" key="4">
    <source>
        <dbReference type="Google" id="ProtNLM"/>
    </source>
</evidence>
<organism evidence="2 3">
    <name type="scientific">Fusibacter tunisiensis</name>
    <dbReference type="NCBI Taxonomy" id="1008308"/>
    <lineage>
        <taxon>Bacteria</taxon>
        <taxon>Bacillati</taxon>
        <taxon>Bacillota</taxon>
        <taxon>Clostridia</taxon>
        <taxon>Eubacteriales</taxon>
        <taxon>Eubacteriales Family XII. Incertae Sedis</taxon>
        <taxon>Fusibacter</taxon>
    </lineage>
</organism>
<accession>A0ABS2MTR2</accession>
<sequence>MKIKPIHQLVLSGVFIAIGVVLPIAFHAIGGAGAIFLPMHIPVLVAGFFLNIPYAAAVGILTPLLSSLFTGMPPVFPMLPIMMVELPVYAIVISLLTQKTKLNLFIKLLVAMAGGRIAAGGCVYVLATFFSAKLPGPDVFIKGSVVTGLPGIGIQLLLIPAVIVALDKFMDARHIQTQD</sequence>
<protein>
    <recommendedName>
        <fullName evidence="4">ECF transporter S component</fullName>
    </recommendedName>
</protein>
<feature type="transmembrane region" description="Helical" evidence="1">
    <location>
        <begin position="41"/>
        <end position="69"/>
    </location>
</feature>